<reference evidence="2 3" key="2">
    <citation type="submission" date="2019-01" db="EMBL/GenBank/DDBJ databases">
        <title>The decoding of complex shrimp genome reveals the adaptation for benthos swimmer, frequently molting mechanism and breeding impact on genome.</title>
        <authorList>
            <person name="Sun Y."/>
            <person name="Gao Y."/>
            <person name="Yu Y."/>
        </authorList>
    </citation>
    <scope>NUCLEOTIDE SEQUENCE [LARGE SCALE GENOMIC DNA]</scope>
    <source>
        <tissue evidence="2">Muscle</tissue>
    </source>
</reference>
<dbReference type="Proteomes" id="UP000283509">
    <property type="component" value="Unassembled WGS sequence"/>
</dbReference>
<evidence type="ECO:0000313" key="2">
    <source>
        <dbReference type="EMBL" id="ROT79553.1"/>
    </source>
</evidence>
<comment type="caution">
    <text evidence="2">The sequence shown here is derived from an EMBL/GenBank/DDBJ whole genome shotgun (WGS) entry which is preliminary data.</text>
</comment>
<protein>
    <submittedName>
        <fullName evidence="2">Uncharacterized protein</fullName>
    </submittedName>
</protein>
<dbReference type="EMBL" id="QCYY01001225">
    <property type="protein sequence ID" value="ROT79553.1"/>
    <property type="molecule type" value="Genomic_DNA"/>
</dbReference>
<evidence type="ECO:0000256" key="1">
    <source>
        <dbReference type="SAM" id="MobiDB-lite"/>
    </source>
</evidence>
<dbReference type="PRINTS" id="PR01217">
    <property type="entry name" value="PRICHEXTENSN"/>
</dbReference>
<organism evidence="2 3">
    <name type="scientific">Penaeus vannamei</name>
    <name type="common">Whiteleg shrimp</name>
    <name type="synonym">Litopenaeus vannamei</name>
    <dbReference type="NCBI Taxonomy" id="6689"/>
    <lineage>
        <taxon>Eukaryota</taxon>
        <taxon>Metazoa</taxon>
        <taxon>Ecdysozoa</taxon>
        <taxon>Arthropoda</taxon>
        <taxon>Crustacea</taxon>
        <taxon>Multicrustacea</taxon>
        <taxon>Malacostraca</taxon>
        <taxon>Eumalacostraca</taxon>
        <taxon>Eucarida</taxon>
        <taxon>Decapoda</taxon>
        <taxon>Dendrobranchiata</taxon>
        <taxon>Penaeoidea</taxon>
        <taxon>Penaeidae</taxon>
        <taxon>Penaeus</taxon>
    </lineage>
</organism>
<keyword evidence="3" id="KW-1185">Reference proteome</keyword>
<sequence length="374" mass="40128">MQIREKRHFMRAEWRMNNLDKHREGLATAEQMSDAEAGQSTVSTCTLPGSKQQQPVCREPFSVRFAHASETRIRTYSRHNTHRSDFFWFLSVHRQLPPSLSLSHSLILILFLSLSLSLLSSLFPSLSPPLTSSLSLSLSPYLPFSSSLSLSLSPSLLLTSSLSPSLSLSLSLSPSLLLPLPLSSPHLLPPPLFPSPPPPSLHPLLSFSLLLLPSLPPLSSSPPPSPLSLTLSLPPLSSPSPPPSLSSLTSSLSPPLFPSPPPFPLLSSLHPIPPRSITPSSPSLPKAIPPFNAHAKGEQDTRGIAEHAGGTHTRRNQYALCNIINSGALPLALSFPTEATETQVPYTMFTQVSGSPTLVLPPPPPPLGSPMLGK</sequence>
<name>A0A3R7QVB5_PENVA</name>
<accession>A0A3R7QVB5</accession>
<proteinExistence type="predicted"/>
<dbReference type="AlphaFoldDB" id="A0A3R7QVB5"/>
<gene>
    <name evidence="2" type="ORF">C7M84_001715</name>
</gene>
<feature type="region of interest" description="Disordered" evidence="1">
    <location>
        <begin position="234"/>
        <end position="253"/>
    </location>
</feature>
<evidence type="ECO:0000313" key="3">
    <source>
        <dbReference type="Proteomes" id="UP000283509"/>
    </source>
</evidence>
<reference evidence="2 3" key="1">
    <citation type="submission" date="2018-04" db="EMBL/GenBank/DDBJ databases">
        <authorList>
            <person name="Zhang X."/>
            <person name="Yuan J."/>
            <person name="Li F."/>
            <person name="Xiang J."/>
        </authorList>
    </citation>
    <scope>NUCLEOTIDE SEQUENCE [LARGE SCALE GENOMIC DNA]</scope>
    <source>
        <tissue evidence="2">Muscle</tissue>
    </source>
</reference>